<evidence type="ECO:0000256" key="1">
    <source>
        <dbReference type="SAM" id="MobiDB-lite"/>
    </source>
</evidence>
<sequence length="356" mass="40286">MSSSATRNEGGTAPCSSSGPATGHDDDVFMTKRHKQLLSENRNRLVENMFPDDVLNLLVSSKVLSGREVTRIKEKGNIDVMNECLLDFLVRKPDRAFMEFVNALRSTDQGHVASLLVKRAPTVGVRIDASSLTSDEEDEDILAPRPAKRSTKQSRLPRDEALTKAINNEILETSLTELRNLKRVVRAGISPKTMNARKRILETISELVRLRREIVGIEDGSVVFRVMCPTLEALNDLWEICNGGKLRRLFVDTYVKEEHRGNVTINVSVNETEWQQCRQQLLPPGEHLHNHTNVFHGIQMMPYLWRDCLLHCSELSSVVIVSGSLLCRRWGNGPFLNTERYSTRLTLLVQIVFKSN</sequence>
<keyword evidence="4" id="KW-1185">Reference proteome</keyword>
<dbReference type="InterPro" id="IPR011029">
    <property type="entry name" value="DEATH-like_dom_sf"/>
</dbReference>
<feature type="region of interest" description="Disordered" evidence="1">
    <location>
        <begin position="136"/>
        <end position="158"/>
    </location>
</feature>
<dbReference type="AlphaFoldDB" id="A0AAD9UDN0"/>
<dbReference type="SMART" id="SM00114">
    <property type="entry name" value="CARD"/>
    <property type="match status" value="1"/>
</dbReference>
<reference evidence="3" key="1">
    <citation type="journal article" date="2023" name="Mol. Biol. Evol.">
        <title>Third-Generation Sequencing Reveals the Adaptive Role of the Epigenome in Three Deep-Sea Polychaetes.</title>
        <authorList>
            <person name="Perez M."/>
            <person name="Aroh O."/>
            <person name="Sun Y."/>
            <person name="Lan Y."/>
            <person name="Juniper S.K."/>
            <person name="Young C.R."/>
            <person name="Angers B."/>
            <person name="Qian P.Y."/>
        </authorList>
    </citation>
    <scope>NUCLEOTIDE SEQUENCE</scope>
    <source>
        <strain evidence="3">R07B-5</strain>
    </source>
</reference>
<dbReference type="GO" id="GO:0070513">
    <property type="term" value="F:death domain binding"/>
    <property type="evidence" value="ECO:0007669"/>
    <property type="project" value="InterPro"/>
</dbReference>
<name>A0AAD9UDN0_RIDPI</name>
<organism evidence="3 4">
    <name type="scientific">Ridgeia piscesae</name>
    <name type="common">Tubeworm</name>
    <dbReference type="NCBI Taxonomy" id="27915"/>
    <lineage>
        <taxon>Eukaryota</taxon>
        <taxon>Metazoa</taxon>
        <taxon>Spiralia</taxon>
        <taxon>Lophotrochozoa</taxon>
        <taxon>Annelida</taxon>
        <taxon>Polychaeta</taxon>
        <taxon>Sedentaria</taxon>
        <taxon>Canalipalpata</taxon>
        <taxon>Sabellida</taxon>
        <taxon>Siboglinidae</taxon>
        <taxon>Ridgeia</taxon>
    </lineage>
</organism>
<accession>A0AAD9UDN0</accession>
<dbReference type="Pfam" id="PF00619">
    <property type="entry name" value="CARD"/>
    <property type="match status" value="1"/>
</dbReference>
<dbReference type="PROSITE" id="PS50209">
    <property type="entry name" value="CARD"/>
    <property type="match status" value="1"/>
</dbReference>
<feature type="region of interest" description="Disordered" evidence="1">
    <location>
        <begin position="1"/>
        <end position="27"/>
    </location>
</feature>
<dbReference type="Gene3D" id="1.10.533.10">
    <property type="entry name" value="Death Domain, Fas"/>
    <property type="match status" value="1"/>
</dbReference>
<dbReference type="Proteomes" id="UP001209878">
    <property type="component" value="Unassembled WGS sequence"/>
</dbReference>
<dbReference type="InterPro" id="IPR001315">
    <property type="entry name" value="CARD"/>
</dbReference>
<dbReference type="EMBL" id="JAODUO010000228">
    <property type="protein sequence ID" value="KAK2185612.1"/>
    <property type="molecule type" value="Genomic_DNA"/>
</dbReference>
<feature type="compositionally biased region" description="Polar residues" evidence="1">
    <location>
        <begin position="1"/>
        <end position="20"/>
    </location>
</feature>
<gene>
    <name evidence="3" type="ORF">NP493_229g00001</name>
</gene>
<evidence type="ECO:0000259" key="2">
    <source>
        <dbReference type="PROSITE" id="PS50209"/>
    </source>
</evidence>
<dbReference type="GO" id="GO:0002020">
    <property type="term" value="F:protease binding"/>
    <property type="evidence" value="ECO:0007669"/>
    <property type="project" value="InterPro"/>
</dbReference>
<feature type="domain" description="CARD" evidence="2">
    <location>
        <begin position="30"/>
        <end position="119"/>
    </location>
</feature>
<dbReference type="CDD" id="cd01671">
    <property type="entry name" value="CARD"/>
    <property type="match status" value="1"/>
</dbReference>
<dbReference type="PANTHER" id="PTHR15034">
    <property type="entry name" value="DEATH DOMAIN-CONTAINING PROTEIN CRADD"/>
    <property type="match status" value="1"/>
</dbReference>
<dbReference type="InterPro" id="IPR037939">
    <property type="entry name" value="CRADD"/>
</dbReference>
<comment type="caution">
    <text evidence="3">The sequence shown here is derived from an EMBL/GenBank/DDBJ whole genome shotgun (WGS) entry which is preliminary data.</text>
</comment>
<protein>
    <recommendedName>
        <fullName evidence="2">CARD domain-containing protein</fullName>
    </recommendedName>
</protein>
<dbReference type="SUPFAM" id="SSF47986">
    <property type="entry name" value="DEATH domain"/>
    <property type="match status" value="1"/>
</dbReference>
<evidence type="ECO:0000313" key="4">
    <source>
        <dbReference type="Proteomes" id="UP001209878"/>
    </source>
</evidence>
<evidence type="ECO:0000313" key="3">
    <source>
        <dbReference type="EMBL" id="KAK2185612.1"/>
    </source>
</evidence>
<dbReference type="PANTHER" id="PTHR15034:SF5">
    <property type="entry name" value="DEATH DOMAIN-CONTAINING PROTEIN CRADD"/>
    <property type="match status" value="1"/>
</dbReference>
<proteinExistence type="predicted"/>
<dbReference type="GO" id="GO:0042981">
    <property type="term" value="P:regulation of apoptotic process"/>
    <property type="evidence" value="ECO:0007669"/>
    <property type="project" value="InterPro"/>
</dbReference>